<gene>
    <name evidence="2" type="ORF">ALC62_09096</name>
</gene>
<evidence type="ECO:0000313" key="3">
    <source>
        <dbReference type="Proteomes" id="UP000078542"/>
    </source>
</evidence>
<proteinExistence type="predicted"/>
<dbReference type="Proteomes" id="UP000078542">
    <property type="component" value="Unassembled WGS sequence"/>
</dbReference>
<evidence type="ECO:0000256" key="1">
    <source>
        <dbReference type="SAM" id="MobiDB-lite"/>
    </source>
</evidence>
<accession>A0A151IFX6</accession>
<sequence>MHNTRSQGKADATVESEADKSKLTALQTREYELERMERAIREKEQRLKAHENSMRKELDLIETARKQLESDRDNFDRQANKRELEFEAREQQINKTQQSNLQDEAAALPQFESRKEIHFKPEYNNLMLPGVRQTDTTPTIKVSFREITETVPYYDGYNIPFIAFHSRLPSSEGNRAA</sequence>
<dbReference type="AlphaFoldDB" id="A0A151IFX6"/>
<dbReference type="EMBL" id="KQ977749">
    <property type="protein sequence ID" value="KYN00135.1"/>
    <property type="molecule type" value="Genomic_DNA"/>
</dbReference>
<name>A0A151IFX6_9HYME</name>
<evidence type="ECO:0000313" key="2">
    <source>
        <dbReference type="EMBL" id="KYN00135.1"/>
    </source>
</evidence>
<feature type="region of interest" description="Disordered" evidence="1">
    <location>
        <begin position="1"/>
        <end position="30"/>
    </location>
</feature>
<protein>
    <submittedName>
        <fullName evidence="2">Uncharacterized protein</fullName>
    </submittedName>
</protein>
<organism evidence="2 3">
    <name type="scientific">Cyphomyrmex costatus</name>
    <dbReference type="NCBI Taxonomy" id="456900"/>
    <lineage>
        <taxon>Eukaryota</taxon>
        <taxon>Metazoa</taxon>
        <taxon>Ecdysozoa</taxon>
        <taxon>Arthropoda</taxon>
        <taxon>Hexapoda</taxon>
        <taxon>Insecta</taxon>
        <taxon>Pterygota</taxon>
        <taxon>Neoptera</taxon>
        <taxon>Endopterygota</taxon>
        <taxon>Hymenoptera</taxon>
        <taxon>Apocrita</taxon>
        <taxon>Aculeata</taxon>
        <taxon>Formicoidea</taxon>
        <taxon>Formicidae</taxon>
        <taxon>Myrmicinae</taxon>
        <taxon>Cyphomyrmex</taxon>
    </lineage>
</organism>
<reference evidence="2 3" key="1">
    <citation type="submission" date="2016-03" db="EMBL/GenBank/DDBJ databases">
        <title>Cyphomyrmex costatus WGS genome.</title>
        <authorList>
            <person name="Nygaard S."/>
            <person name="Hu H."/>
            <person name="Boomsma J."/>
            <person name="Zhang G."/>
        </authorList>
    </citation>
    <scope>NUCLEOTIDE SEQUENCE [LARGE SCALE GENOMIC DNA]</scope>
    <source>
        <strain evidence="2">MS0001</strain>
        <tissue evidence="2">Whole body</tissue>
    </source>
</reference>
<keyword evidence="3" id="KW-1185">Reference proteome</keyword>